<dbReference type="PANTHER" id="PTHR21248">
    <property type="entry name" value="CARDIOLIPIN SYNTHASE"/>
    <property type="match status" value="1"/>
</dbReference>
<proteinExistence type="predicted"/>
<sequence>MLKGLAWQPQQHFELISEAVDFYPRMLTDIAAAREVILLELYLIESGLVTQAWVEALSAASQRGVQVYLLIDGFGARRFAPEERAQLKTAGVMIQEFNPLNWRQLSQNLVRNHRKLLLIDHQIAYVGGFGLADMWITPETAWLEVALRIQGSCVTQWAQTFRQSWPSRPLAAALCPHPPIHWPAAALASDNEGRVVTGWGLYRHTIKLSLLRQIYQAQEQIWIATPYFAPSRRLRRALIQAAQAGVSVHLLLPGPKTDHPAIRFAGQRFYPELLKAGVRILELEPRFLHAKVSLCDQWISIGSCNFDYWGLRWNLEANQEARCAALAQQVEAWFQQAALDSCWIDTQLWQQRPWWIKIQERFWGWIGALVQRWH</sequence>
<comment type="caution">
    <text evidence="2">The sequence shown here is derived from an EMBL/GenBank/DDBJ whole genome shotgun (WGS) entry which is preliminary data.</text>
</comment>
<dbReference type="PANTHER" id="PTHR21248:SF23">
    <property type="entry name" value="CARDIOLIPIN SYNTHASE B"/>
    <property type="match status" value="1"/>
</dbReference>
<dbReference type="RefSeq" id="WP_405336713.1">
    <property type="nucleotide sequence ID" value="NZ_JBANFI010000001.1"/>
</dbReference>
<evidence type="ECO:0000313" key="3">
    <source>
        <dbReference type="Proteomes" id="UP001621714"/>
    </source>
</evidence>
<gene>
    <name evidence="2" type="ORF">V6U78_02140</name>
</gene>
<dbReference type="Gene3D" id="3.30.870.10">
    <property type="entry name" value="Endonuclease Chain A"/>
    <property type="match status" value="2"/>
</dbReference>
<dbReference type="CDD" id="cd09110">
    <property type="entry name" value="PLDc_CLS_1"/>
    <property type="match status" value="1"/>
</dbReference>
<protein>
    <submittedName>
        <fullName evidence="2">Phospholipase D-like domain-containing protein</fullName>
    </submittedName>
</protein>
<reference evidence="2 3" key="1">
    <citation type="submission" date="2024-02" db="EMBL/GenBank/DDBJ databases">
        <title>Marinospirillum sp. MEB 164 isolated from Lonar lake sediment.</title>
        <authorList>
            <person name="Joshi A."/>
            <person name="Thite S."/>
        </authorList>
    </citation>
    <scope>NUCLEOTIDE SEQUENCE [LARGE SCALE GENOMIC DNA]</scope>
    <source>
        <strain evidence="2 3">MEB164</strain>
    </source>
</reference>
<dbReference type="SUPFAM" id="SSF56024">
    <property type="entry name" value="Phospholipase D/nuclease"/>
    <property type="match status" value="2"/>
</dbReference>
<dbReference type="PROSITE" id="PS50035">
    <property type="entry name" value="PLD"/>
    <property type="match status" value="1"/>
</dbReference>
<dbReference type="SMART" id="SM00155">
    <property type="entry name" value="PLDc"/>
    <property type="match status" value="2"/>
</dbReference>
<keyword evidence="3" id="KW-1185">Reference proteome</keyword>
<dbReference type="CDD" id="cd09159">
    <property type="entry name" value="PLDc_ybhO_like_2"/>
    <property type="match status" value="1"/>
</dbReference>
<evidence type="ECO:0000259" key="1">
    <source>
        <dbReference type="PROSITE" id="PS50035"/>
    </source>
</evidence>
<dbReference type="Proteomes" id="UP001621714">
    <property type="component" value="Unassembled WGS sequence"/>
</dbReference>
<evidence type="ECO:0000313" key="2">
    <source>
        <dbReference type="EMBL" id="MFK7159837.1"/>
    </source>
</evidence>
<feature type="domain" description="PLD phosphodiesterase" evidence="1">
    <location>
        <begin position="108"/>
        <end position="135"/>
    </location>
</feature>
<dbReference type="EMBL" id="JBANFI010000001">
    <property type="protein sequence ID" value="MFK7159837.1"/>
    <property type="molecule type" value="Genomic_DNA"/>
</dbReference>
<accession>A0ABW8PWV7</accession>
<organism evidence="2 3">
    <name type="scientific">Marinospirillum alkalitolerans</name>
    <dbReference type="NCBI Taxonomy" id="3123374"/>
    <lineage>
        <taxon>Bacteria</taxon>
        <taxon>Pseudomonadati</taxon>
        <taxon>Pseudomonadota</taxon>
        <taxon>Gammaproteobacteria</taxon>
        <taxon>Oceanospirillales</taxon>
        <taxon>Oceanospirillaceae</taxon>
        <taxon>Marinospirillum</taxon>
    </lineage>
</organism>
<name>A0ABW8PWV7_9GAMM</name>
<dbReference type="InterPro" id="IPR001736">
    <property type="entry name" value="PLipase_D/transphosphatidylase"/>
</dbReference>
<dbReference type="InterPro" id="IPR025202">
    <property type="entry name" value="PLD-like_dom"/>
</dbReference>
<dbReference type="Pfam" id="PF13091">
    <property type="entry name" value="PLDc_2"/>
    <property type="match status" value="2"/>
</dbReference>